<proteinExistence type="predicted"/>
<name>A0A5N7DJL7_9EURO</name>
<dbReference type="Proteomes" id="UP000325579">
    <property type="component" value="Unassembled WGS sequence"/>
</dbReference>
<evidence type="ECO:0000313" key="2">
    <source>
        <dbReference type="Proteomes" id="UP000325579"/>
    </source>
</evidence>
<dbReference type="EMBL" id="ML736752">
    <property type="protein sequence ID" value="KAE8406631.1"/>
    <property type="molecule type" value="Genomic_DNA"/>
</dbReference>
<evidence type="ECO:0000313" key="1">
    <source>
        <dbReference type="EMBL" id="KAE8406631.1"/>
    </source>
</evidence>
<keyword evidence="2" id="KW-1185">Reference proteome</keyword>
<gene>
    <name evidence="1" type="ORF">BDV37DRAFT_242324</name>
</gene>
<protein>
    <submittedName>
        <fullName evidence="1">Uncharacterized protein</fullName>
    </submittedName>
</protein>
<reference evidence="1 2" key="1">
    <citation type="submission" date="2019-04" db="EMBL/GenBank/DDBJ databases">
        <authorList>
            <consortium name="DOE Joint Genome Institute"/>
            <person name="Mondo S."/>
            <person name="Kjaerbolling I."/>
            <person name="Vesth T."/>
            <person name="Frisvad J.C."/>
            <person name="Nybo J.L."/>
            <person name="Theobald S."/>
            <person name="Kildgaard S."/>
            <person name="Isbrandt T."/>
            <person name="Kuo A."/>
            <person name="Sato A."/>
            <person name="Lyhne E.K."/>
            <person name="Kogle M.E."/>
            <person name="Wiebenga A."/>
            <person name="Kun R.S."/>
            <person name="Lubbers R.J."/>
            <person name="Makela M.R."/>
            <person name="Barry K."/>
            <person name="Chovatia M."/>
            <person name="Clum A."/>
            <person name="Daum C."/>
            <person name="Haridas S."/>
            <person name="He G."/>
            <person name="LaButti K."/>
            <person name="Lipzen A."/>
            <person name="Riley R."/>
            <person name="Salamov A."/>
            <person name="Simmons B.A."/>
            <person name="Magnuson J.K."/>
            <person name="Henrissat B."/>
            <person name="Mortensen U.H."/>
            <person name="Larsen T.O."/>
            <person name="Devries R.P."/>
            <person name="Grigoriev I.V."/>
            <person name="Machida M."/>
            <person name="Baker S.E."/>
            <person name="Andersen M.R."/>
            <person name="Cantor M.N."/>
            <person name="Hua S.X."/>
        </authorList>
    </citation>
    <scope>NUCLEOTIDE SEQUENCE [LARGE SCALE GENOMIC DNA]</scope>
    <source>
        <strain evidence="1 2">CBS 119388</strain>
    </source>
</reference>
<sequence>MAGKYSCGQVTLSYCFSNVLLSCAGIRSSAPLLCYGLGEGAGASNNCEATGIATSIILLGCSVK</sequence>
<dbReference type="AlphaFoldDB" id="A0A5N7DJL7"/>
<dbReference type="GeneID" id="43665992"/>
<accession>A0A5N7DJL7</accession>
<organism evidence="1 2">
    <name type="scientific">Aspergillus pseudonomiae</name>
    <dbReference type="NCBI Taxonomy" id="1506151"/>
    <lineage>
        <taxon>Eukaryota</taxon>
        <taxon>Fungi</taxon>
        <taxon>Dikarya</taxon>
        <taxon>Ascomycota</taxon>
        <taxon>Pezizomycotina</taxon>
        <taxon>Eurotiomycetes</taxon>
        <taxon>Eurotiomycetidae</taxon>
        <taxon>Eurotiales</taxon>
        <taxon>Aspergillaceae</taxon>
        <taxon>Aspergillus</taxon>
        <taxon>Aspergillus subgen. Circumdati</taxon>
    </lineage>
</organism>
<dbReference type="PROSITE" id="PS51257">
    <property type="entry name" value="PROKAR_LIPOPROTEIN"/>
    <property type="match status" value="1"/>
</dbReference>
<dbReference type="RefSeq" id="XP_031943950.1">
    <property type="nucleotide sequence ID" value="XM_032081301.1"/>
</dbReference>